<evidence type="ECO:0000313" key="12">
    <source>
        <dbReference type="Proteomes" id="UP000033434"/>
    </source>
</evidence>
<sequence>MKTKLTALTLALTPLLAFTSHAAVQIQSTTKTVDNSVLVVFKDNASVAMRAQARQLVKARISDNNADEKDDNYNHILKGRLAKFDLSAVSPKEAIKLLEDHPAVAYVEPNYMVQALAIPDDSLFDQLWGLNNTGQTGGTNDADINAPEAWDISVGSRDVIVGVIDTGVDYTHQDLSANMWINPGEIAGDGVDNDGNGYVDDVYGINAITDSGDPMDDQGHGTHVSGTIGATGNNTTGVVGVNHEVSIVGCKFLNSSGSGSTSDAIKCIDYMVGLKNSGHNVSILNNSWGGGGFSQALYDSITASEQAGILFVAAAGNSARDNDVSPGYPSSYDHDSILAVASTTHTDNMSSFSQWGLQSVDLGAPGSDILSTVPGGGYSSYSGTSMATPHVAGAAALALAVNPSLTTLELKNLLMQSGKPIADLEGKTVSGKRLDVHQALIDADPEPGFRVIASPVAQEITAGDTANYELTFSSIANWQGEIALTAAGDLNGVTLSKTTVTPGETAILSVPTTAETQWGAYNFTVNATSGQLSQQKQVALSVLPQGLRDFTYENTTSVDIPDNAAEGAISKINIVDPITIFGSSTALNINHSYIGDLLVTLTSPSGTVATLHNRSGGGTDDIVGNFASDAFNGEVATGEWTLKVVDNAAVDTGTLNNWSVTLTGVGEVSDQPPVAGFNFSRDGLDVTFTNTSTDVNDDIVSAAWDFGDGNTSDQLNPLHTFAASGDYDVTLTVTDSKGHTHSITQTVSVSSDSPQLEVVRANKTRLGSIRVELRWSGSNADQVSIYRDGEIIKTVNNTGKFRDYSRNAAATSYTYKLCQAGDICSPEVTVNFQ</sequence>
<dbReference type="InterPro" id="IPR000601">
    <property type="entry name" value="PKD_dom"/>
</dbReference>
<dbReference type="SUPFAM" id="SSF49299">
    <property type="entry name" value="PKD domain"/>
    <property type="match status" value="1"/>
</dbReference>
<name>A0A0F6A8T4_9GAMM</name>
<dbReference type="InterPro" id="IPR015500">
    <property type="entry name" value="Peptidase_S8_subtilisin-rel"/>
</dbReference>
<dbReference type="InterPro" id="IPR051048">
    <property type="entry name" value="Peptidase_S8/S53_subtilisin"/>
</dbReference>
<dbReference type="SUPFAM" id="SSF54897">
    <property type="entry name" value="Protease propeptides/inhibitors"/>
    <property type="match status" value="1"/>
</dbReference>
<dbReference type="InterPro" id="IPR034204">
    <property type="entry name" value="PfSUB1-like_cat_dom"/>
</dbReference>
<reference evidence="11 12" key="1">
    <citation type="journal article" date="2015" name="BMC Genomics">
        <title>Genome mining reveals unlocked bioactive potential of marine Gram-negative bacteria.</title>
        <authorList>
            <person name="Machado H."/>
            <person name="Sonnenschein E.C."/>
            <person name="Melchiorsen J."/>
            <person name="Gram L."/>
        </authorList>
    </citation>
    <scope>NUCLEOTIDE SEQUENCE [LARGE SCALE GENOMIC DNA]</scope>
    <source>
        <strain evidence="11 12">S4054</strain>
    </source>
</reference>
<dbReference type="GO" id="GO:0004252">
    <property type="term" value="F:serine-type endopeptidase activity"/>
    <property type="evidence" value="ECO:0007669"/>
    <property type="project" value="UniProtKB-UniRule"/>
</dbReference>
<proteinExistence type="inferred from homology"/>
<dbReference type="InterPro" id="IPR036852">
    <property type="entry name" value="Peptidase_S8/S53_dom_sf"/>
</dbReference>
<keyword evidence="3 6" id="KW-0378">Hydrolase</keyword>
<dbReference type="InterPro" id="IPR022398">
    <property type="entry name" value="Peptidase_S8_His-AS"/>
</dbReference>
<dbReference type="SMART" id="SM00089">
    <property type="entry name" value="PKD"/>
    <property type="match status" value="1"/>
</dbReference>
<keyword evidence="4 6" id="KW-0720">Serine protease</keyword>
<evidence type="ECO:0000256" key="5">
    <source>
        <dbReference type="PIRSR" id="PIRSR615500-1"/>
    </source>
</evidence>
<dbReference type="AlphaFoldDB" id="A0A0F6A8T4"/>
<evidence type="ECO:0000256" key="1">
    <source>
        <dbReference type="ARBA" id="ARBA00011073"/>
    </source>
</evidence>
<evidence type="ECO:0000256" key="6">
    <source>
        <dbReference type="PROSITE-ProRule" id="PRU01240"/>
    </source>
</evidence>
<dbReference type="GO" id="GO:0006508">
    <property type="term" value="P:proteolysis"/>
    <property type="evidence" value="ECO:0007669"/>
    <property type="project" value="UniProtKB-KW"/>
</dbReference>
<dbReference type="InterPro" id="IPR013783">
    <property type="entry name" value="Ig-like_fold"/>
</dbReference>
<dbReference type="InterPro" id="IPR023828">
    <property type="entry name" value="Peptidase_S8_Ser-AS"/>
</dbReference>
<evidence type="ECO:0000256" key="3">
    <source>
        <dbReference type="ARBA" id="ARBA00022801"/>
    </source>
</evidence>
<dbReference type="Gene3D" id="2.60.40.10">
    <property type="entry name" value="Immunoglobulins"/>
    <property type="match status" value="1"/>
</dbReference>
<dbReference type="InterPro" id="IPR022409">
    <property type="entry name" value="PKD/Chitinase_dom"/>
</dbReference>
<dbReference type="Pfam" id="PF18911">
    <property type="entry name" value="PKD_4"/>
    <property type="match status" value="1"/>
</dbReference>
<dbReference type="InterPro" id="IPR008979">
    <property type="entry name" value="Galactose-bd-like_sf"/>
</dbReference>
<feature type="domain" description="PKD" evidence="9">
    <location>
        <begin position="683"/>
        <end position="756"/>
    </location>
</feature>
<dbReference type="Pfam" id="PF01483">
    <property type="entry name" value="P_proprotein"/>
    <property type="match status" value="1"/>
</dbReference>
<gene>
    <name evidence="11" type="ORF">N479_17445</name>
</gene>
<dbReference type="InterPro" id="IPR035986">
    <property type="entry name" value="PKD_dom_sf"/>
</dbReference>
<dbReference type="Gene3D" id="2.60.120.260">
    <property type="entry name" value="Galactose-binding domain-like"/>
    <property type="match status" value="1"/>
</dbReference>
<evidence type="ECO:0000259" key="10">
    <source>
        <dbReference type="PROSITE" id="PS51829"/>
    </source>
</evidence>
<feature type="domain" description="P/Homo B" evidence="10">
    <location>
        <begin position="542"/>
        <end position="670"/>
    </location>
</feature>
<keyword evidence="8" id="KW-0732">Signal</keyword>
<evidence type="ECO:0000256" key="2">
    <source>
        <dbReference type="ARBA" id="ARBA00022670"/>
    </source>
</evidence>
<dbReference type="SUPFAM" id="SSF49785">
    <property type="entry name" value="Galactose-binding domain-like"/>
    <property type="match status" value="1"/>
</dbReference>
<dbReference type="Gene3D" id="3.40.50.200">
    <property type="entry name" value="Peptidase S8/S53 domain"/>
    <property type="match status" value="1"/>
</dbReference>
<evidence type="ECO:0008006" key="13">
    <source>
        <dbReference type="Google" id="ProtNLM"/>
    </source>
</evidence>
<dbReference type="PANTHER" id="PTHR43399:SF4">
    <property type="entry name" value="CELL WALL-ASSOCIATED PROTEASE"/>
    <property type="match status" value="1"/>
</dbReference>
<dbReference type="PROSITE" id="PS51892">
    <property type="entry name" value="SUBTILASE"/>
    <property type="match status" value="1"/>
</dbReference>
<organism evidence="11 12">
    <name type="scientific">Pseudoalteromonas luteoviolacea S4054</name>
    <dbReference type="NCBI Taxonomy" id="1129367"/>
    <lineage>
        <taxon>Bacteria</taxon>
        <taxon>Pseudomonadati</taxon>
        <taxon>Pseudomonadota</taxon>
        <taxon>Gammaproteobacteria</taxon>
        <taxon>Alteromonadales</taxon>
        <taxon>Pseudoalteromonadaceae</taxon>
        <taxon>Pseudoalteromonas</taxon>
    </lineage>
</organism>
<dbReference type="Gene3D" id="3.30.70.80">
    <property type="entry name" value="Peptidase S8 propeptide/proteinase inhibitor I9"/>
    <property type="match status" value="1"/>
</dbReference>
<evidence type="ECO:0000313" key="11">
    <source>
        <dbReference type="EMBL" id="KKE82595.1"/>
    </source>
</evidence>
<dbReference type="PRINTS" id="PR00723">
    <property type="entry name" value="SUBTILISIN"/>
</dbReference>
<dbReference type="PROSITE" id="PS00137">
    <property type="entry name" value="SUBTILASE_HIS"/>
    <property type="match status" value="1"/>
</dbReference>
<dbReference type="SUPFAM" id="SSF52743">
    <property type="entry name" value="Subtilisin-like"/>
    <property type="match status" value="1"/>
</dbReference>
<keyword evidence="2 6" id="KW-0645">Protease</keyword>
<dbReference type="InterPro" id="IPR002884">
    <property type="entry name" value="P_dom"/>
</dbReference>
<dbReference type="CDD" id="cd07473">
    <property type="entry name" value="Peptidases_S8_Subtilisin_like"/>
    <property type="match status" value="1"/>
</dbReference>
<feature type="active site" description="Charge relay system" evidence="5 6">
    <location>
        <position position="165"/>
    </location>
</feature>
<dbReference type="PROSITE" id="PS00138">
    <property type="entry name" value="SUBTILASE_SER"/>
    <property type="match status" value="1"/>
</dbReference>
<accession>A0A0F6A8T4</accession>
<dbReference type="PROSITE" id="PS00136">
    <property type="entry name" value="SUBTILASE_ASP"/>
    <property type="match status" value="1"/>
</dbReference>
<comment type="similarity">
    <text evidence="1 6 7">Belongs to the peptidase S8 family.</text>
</comment>
<dbReference type="EMBL" id="AUXW01000160">
    <property type="protein sequence ID" value="KKE82595.1"/>
    <property type="molecule type" value="Genomic_DNA"/>
</dbReference>
<dbReference type="PATRIC" id="fig|1129367.4.peg.3472"/>
<dbReference type="InterPro" id="IPR037045">
    <property type="entry name" value="S8pro/Inhibitor_I9_sf"/>
</dbReference>
<feature type="active site" description="Charge relay system" evidence="5 6">
    <location>
        <position position="385"/>
    </location>
</feature>
<evidence type="ECO:0000259" key="9">
    <source>
        <dbReference type="PROSITE" id="PS50093"/>
    </source>
</evidence>
<evidence type="ECO:0000256" key="4">
    <source>
        <dbReference type="ARBA" id="ARBA00022825"/>
    </source>
</evidence>
<evidence type="ECO:0000256" key="8">
    <source>
        <dbReference type="SAM" id="SignalP"/>
    </source>
</evidence>
<evidence type="ECO:0000256" key="7">
    <source>
        <dbReference type="RuleBase" id="RU003355"/>
    </source>
</evidence>
<comment type="caution">
    <text evidence="11">The sequence shown here is derived from an EMBL/GenBank/DDBJ whole genome shotgun (WGS) entry which is preliminary data.</text>
</comment>
<dbReference type="CDD" id="cd00146">
    <property type="entry name" value="PKD"/>
    <property type="match status" value="1"/>
</dbReference>
<feature type="chain" id="PRO_5002499499" description="Peptidase S8" evidence="8">
    <location>
        <begin position="23"/>
        <end position="833"/>
    </location>
</feature>
<feature type="signal peptide" evidence="8">
    <location>
        <begin position="1"/>
        <end position="22"/>
    </location>
</feature>
<dbReference type="Proteomes" id="UP000033434">
    <property type="component" value="Unassembled WGS sequence"/>
</dbReference>
<dbReference type="PROSITE" id="PS50093">
    <property type="entry name" value="PKD"/>
    <property type="match status" value="1"/>
</dbReference>
<dbReference type="Pfam" id="PF00082">
    <property type="entry name" value="Peptidase_S8"/>
    <property type="match status" value="1"/>
</dbReference>
<protein>
    <recommendedName>
        <fullName evidence="13">Peptidase S8</fullName>
    </recommendedName>
</protein>
<dbReference type="PROSITE" id="PS51829">
    <property type="entry name" value="P_HOMO_B"/>
    <property type="match status" value="1"/>
</dbReference>
<dbReference type="InterPro" id="IPR000209">
    <property type="entry name" value="Peptidase_S8/S53_dom"/>
</dbReference>
<dbReference type="PANTHER" id="PTHR43399">
    <property type="entry name" value="SUBTILISIN-RELATED"/>
    <property type="match status" value="1"/>
</dbReference>
<dbReference type="InterPro" id="IPR023827">
    <property type="entry name" value="Peptidase_S8_Asp-AS"/>
</dbReference>
<dbReference type="RefSeq" id="WP_046356976.1">
    <property type="nucleotide sequence ID" value="NZ_AUXW01000160.1"/>
</dbReference>
<feature type="active site" description="Charge relay system" evidence="5 6">
    <location>
        <position position="220"/>
    </location>
</feature>